<dbReference type="eggNOG" id="KOG3697">
    <property type="taxonomic scope" value="Eukaryota"/>
</dbReference>
<dbReference type="GeneID" id="9802960"/>
<dbReference type="GO" id="GO:0048680">
    <property type="term" value="P:positive regulation of axon regeneration"/>
    <property type="evidence" value="ECO:0007669"/>
    <property type="project" value="EnsemblMetazoa"/>
</dbReference>
<dbReference type="EMBL" id="DS268441">
    <property type="protein sequence ID" value="EFP00975.1"/>
    <property type="molecule type" value="Genomic_DNA"/>
</dbReference>
<dbReference type="PROSITE" id="PS01179">
    <property type="entry name" value="PID"/>
    <property type="match status" value="1"/>
</dbReference>
<name>E3MFM3_CAERE</name>
<dbReference type="GO" id="GO:0031435">
    <property type="term" value="F:mitogen-activated protein kinase kinase kinase binding"/>
    <property type="evidence" value="ECO:0007669"/>
    <property type="project" value="EnsemblMetazoa"/>
</dbReference>
<dbReference type="HOGENOM" id="CLU_861198_0_0_1"/>
<dbReference type="FunCoup" id="E3MFM3">
    <property type="interactions" value="1760"/>
</dbReference>
<dbReference type="GO" id="GO:0030971">
    <property type="term" value="F:receptor tyrosine kinase binding"/>
    <property type="evidence" value="ECO:0007669"/>
    <property type="project" value="TreeGrafter"/>
</dbReference>
<evidence type="ECO:0000256" key="1">
    <source>
        <dbReference type="ARBA" id="ARBA00022999"/>
    </source>
</evidence>
<dbReference type="InterPro" id="IPR006020">
    <property type="entry name" value="PTB/PI_dom"/>
</dbReference>
<dbReference type="GO" id="GO:0035556">
    <property type="term" value="P:intracellular signal transduction"/>
    <property type="evidence" value="ECO:0007669"/>
    <property type="project" value="InterPro"/>
</dbReference>
<keyword evidence="7" id="KW-1185">Reference proteome</keyword>
<feature type="region of interest" description="Disordered" evidence="3">
    <location>
        <begin position="161"/>
        <end position="180"/>
    </location>
</feature>
<accession>E3MFM3</accession>
<dbReference type="PANTHER" id="PTHR19969">
    <property type="entry name" value="SH2-SH3 ADAPTOR PROTEIN-RELATED"/>
    <property type="match status" value="1"/>
</dbReference>
<dbReference type="Gene3D" id="2.30.29.30">
    <property type="entry name" value="Pleckstrin-homology domain (PH domain)/Phosphotyrosine-binding domain (PTB)"/>
    <property type="match status" value="1"/>
</dbReference>
<dbReference type="Proteomes" id="UP000008281">
    <property type="component" value="Unassembled WGS sequence"/>
</dbReference>
<evidence type="ECO:0000313" key="6">
    <source>
        <dbReference type="EMBL" id="EFP00975.1"/>
    </source>
</evidence>
<proteinExistence type="predicted"/>
<dbReference type="STRING" id="31234.E3MFM3"/>
<reference evidence="6" key="1">
    <citation type="submission" date="2007-07" db="EMBL/GenBank/DDBJ databases">
        <title>PCAP assembly of the Caenorhabditis remanei genome.</title>
        <authorList>
            <consortium name="The Caenorhabditis remanei Sequencing Consortium"/>
            <person name="Wilson R.K."/>
        </authorList>
    </citation>
    <scope>NUCLEOTIDE SEQUENCE [LARGE SCALE GENOMIC DNA]</scope>
    <source>
        <strain evidence="6">PB4641</strain>
    </source>
</reference>
<dbReference type="InterPro" id="IPR011993">
    <property type="entry name" value="PH-like_dom_sf"/>
</dbReference>
<dbReference type="SMART" id="SM00252">
    <property type="entry name" value="SH2"/>
    <property type="match status" value="1"/>
</dbReference>
<dbReference type="InterPro" id="IPR006019">
    <property type="entry name" value="PID_Shc-like"/>
</dbReference>
<dbReference type="FunFam" id="2.30.29.30:FF:000658">
    <property type="entry name" value="SHC-transforming protein homolog 1"/>
    <property type="match status" value="1"/>
</dbReference>
<feature type="compositionally biased region" description="Low complexity" evidence="3">
    <location>
        <begin position="161"/>
        <end position="175"/>
    </location>
</feature>
<dbReference type="GO" id="GO:0034976">
    <property type="term" value="P:response to endoplasmic reticulum stress"/>
    <property type="evidence" value="ECO:0007669"/>
    <property type="project" value="EnsemblMetazoa"/>
</dbReference>
<dbReference type="SMART" id="SM00462">
    <property type="entry name" value="PTB"/>
    <property type="match status" value="1"/>
</dbReference>
<dbReference type="GO" id="GO:0007167">
    <property type="term" value="P:enzyme-linked receptor protein signaling pathway"/>
    <property type="evidence" value="ECO:0007669"/>
    <property type="project" value="TreeGrafter"/>
</dbReference>
<dbReference type="KEGG" id="crq:GCK72_001372"/>
<keyword evidence="1 2" id="KW-0727">SH2 domain</keyword>
<dbReference type="PRINTS" id="PR00629">
    <property type="entry name" value="SHCPIDOMAIN"/>
</dbReference>
<evidence type="ECO:0000256" key="2">
    <source>
        <dbReference type="PROSITE-ProRule" id="PRU00191"/>
    </source>
</evidence>
<dbReference type="InterPro" id="IPR051184">
    <property type="entry name" value="Tyrosine-phos_adapter"/>
</dbReference>
<evidence type="ECO:0000259" key="4">
    <source>
        <dbReference type="PROSITE" id="PS01179"/>
    </source>
</evidence>
<organism evidence="7">
    <name type="scientific">Caenorhabditis remanei</name>
    <name type="common">Caenorhabditis vulgaris</name>
    <dbReference type="NCBI Taxonomy" id="31234"/>
    <lineage>
        <taxon>Eukaryota</taxon>
        <taxon>Metazoa</taxon>
        <taxon>Ecdysozoa</taxon>
        <taxon>Nematoda</taxon>
        <taxon>Chromadorea</taxon>
        <taxon>Rhabditida</taxon>
        <taxon>Rhabditina</taxon>
        <taxon>Rhabditomorpha</taxon>
        <taxon>Rhabditoidea</taxon>
        <taxon>Rhabditidae</taxon>
        <taxon>Peloderinae</taxon>
        <taxon>Caenorhabditis</taxon>
    </lineage>
</organism>
<dbReference type="CTD" id="9802960"/>
<dbReference type="OMA" id="CHQLGIC"/>
<feature type="domain" description="SH2" evidence="5">
    <location>
        <begin position="212"/>
        <end position="309"/>
    </location>
</feature>
<dbReference type="Pfam" id="PF00017">
    <property type="entry name" value="SH2"/>
    <property type="match status" value="1"/>
</dbReference>
<dbReference type="AlphaFoldDB" id="E3MFM3"/>
<dbReference type="GO" id="GO:0005737">
    <property type="term" value="C:cytoplasm"/>
    <property type="evidence" value="ECO:0007669"/>
    <property type="project" value="EnsemblMetazoa"/>
</dbReference>
<evidence type="ECO:0000313" key="7">
    <source>
        <dbReference type="Proteomes" id="UP000008281"/>
    </source>
</evidence>
<dbReference type="SUPFAM" id="SSF55550">
    <property type="entry name" value="SH2 domain"/>
    <property type="match status" value="1"/>
</dbReference>
<feature type="domain" description="PID" evidence="4">
    <location>
        <begin position="16"/>
        <end position="156"/>
    </location>
</feature>
<dbReference type="Pfam" id="PF00640">
    <property type="entry name" value="PID"/>
    <property type="match status" value="1"/>
</dbReference>
<gene>
    <name evidence="6" type="primary">Cre-shc-1</name>
    <name evidence="6" type="ORF">CRE_20803</name>
</gene>
<dbReference type="GO" id="GO:0035591">
    <property type="term" value="F:signaling adaptor activity"/>
    <property type="evidence" value="ECO:0007669"/>
    <property type="project" value="TreeGrafter"/>
</dbReference>
<evidence type="ECO:0000259" key="5">
    <source>
        <dbReference type="PROSITE" id="PS50001"/>
    </source>
</evidence>
<dbReference type="GO" id="GO:0005159">
    <property type="term" value="F:insulin-like growth factor receptor binding"/>
    <property type="evidence" value="ECO:0007669"/>
    <property type="project" value="EnsemblMetazoa"/>
</dbReference>
<evidence type="ECO:0000256" key="3">
    <source>
        <dbReference type="SAM" id="MobiDB-lite"/>
    </source>
</evidence>
<dbReference type="InParanoid" id="E3MFM3"/>
<protein>
    <submittedName>
        <fullName evidence="6">CRE-SHC-1 protein</fullName>
    </submittedName>
</protein>
<dbReference type="GO" id="GO:0016477">
    <property type="term" value="P:cell migration"/>
    <property type="evidence" value="ECO:0007669"/>
    <property type="project" value="TreeGrafter"/>
</dbReference>
<sequence>MPDVDPRFSQELRSSGVTLAAVYLGSVPVIESMNSVVSQMRSQVVAECIQHVAATVGQCEAQEINPIVGRIIGEVKEENYVVDLNISSKMVKVIKKNRLIQRHPITYFSFGCRGRGENSNMFGYIAKNKDGTDRRCHVLSSKDAQKLVDTLIAAINVSMTDTRGTPSTSSTPSDDGFVKPEVPAEGRIVNLVRQSPVGSHRQVSDDVVGKVWFHGHLSRDDAQSLLTTAGDFLVRQSDHTSGKFVLSGLTTDGDHKHLILLDHQMRVRTRDHEFNNITELIDYHMTNGIAVRTERNAKGETSIMLLRPVPAPAEVPPSPESPN</sequence>
<dbReference type="PANTHER" id="PTHR19969:SF5">
    <property type="entry name" value="CRK-LIKE PROTEIN"/>
    <property type="match status" value="1"/>
</dbReference>
<dbReference type="GO" id="GO:0010038">
    <property type="term" value="P:response to metal ion"/>
    <property type="evidence" value="ECO:0007669"/>
    <property type="project" value="EnsemblMetazoa"/>
</dbReference>
<dbReference type="RefSeq" id="XP_003105077.2">
    <property type="nucleotide sequence ID" value="XM_003105029.2"/>
</dbReference>
<dbReference type="PROSITE" id="PS50001">
    <property type="entry name" value="SH2"/>
    <property type="match status" value="1"/>
</dbReference>
<dbReference type="InterPro" id="IPR036860">
    <property type="entry name" value="SH2_dom_sf"/>
</dbReference>
<dbReference type="OrthoDB" id="9938362at2759"/>
<dbReference type="PRINTS" id="PR00401">
    <property type="entry name" value="SH2DOMAIN"/>
</dbReference>
<dbReference type="CDD" id="cd00934">
    <property type="entry name" value="PTB"/>
    <property type="match status" value="1"/>
</dbReference>
<dbReference type="Gene3D" id="3.30.505.10">
    <property type="entry name" value="SH2 domain"/>
    <property type="match status" value="1"/>
</dbReference>
<dbReference type="GO" id="GO:0005634">
    <property type="term" value="C:nucleus"/>
    <property type="evidence" value="ECO:0007669"/>
    <property type="project" value="EnsemblMetazoa"/>
</dbReference>
<dbReference type="SUPFAM" id="SSF50729">
    <property type="entry name" value="PH domain-like"/>
    <property type="match status" value="1"/>
</dbReference>
<dbReference type="GO" id="GO:0031434">
    <property type="term" value="F:mitogen-activated protein kinase kinase binding"/>
    <property type="evidence" value="ECO:0007669"/>
    <property type="project" value="EnsemblMetazoa"/>
</dbReference>
<dbReference type="InterPro" id="IPR000980">
    <property type="entry name" value="SH2"/>
</dbReference>